<dbReference type="GO" id="GO:0006352">
    <property type="term" value="P:DNA-templated transcription initiation"/>
    <property type="evidence" value="ECO:0007669"/>
    <property type="project" value="InterPro"/>
</dbReference>
<proteinExistence type="inferred from homology"/>
<dbReference type="PANTHER" id="PTHR43133:SF8">
    <property type="entry name" value="RNA POLYMERASE SIGMA FACTOR HI_1459-RELATED"/>
    <property type="match status" value="1"/>
</dbReference>
<feature type="domain" description="RNA polymerase sigma-70 region 2" evidence="6">
    <location>
        <begin position="23"/>
        <end position="91"/>
    </location>
</feature>
<keyword evidence="3" id="KW-0731">Sigma factor</keyword>
<dbReference type="PANTHER" id="PTHR43133">
    <property type="entry name" value="RNA POLYMERASE ECF-TYPE SIGMA FACTO"/>
    <property type="match status" value="1"/>
</dbReference>
<gene>
    <name evidence="7" type="primary">rpoE_8</name>
    <name evidence="7" type="ORF">ETAA1_55320</name>
</gene>
<dbReference type="InterPro" id="IPR013325">
    <property type="entry name" value="RNA_pol_sigma_r2"/>
</dbReference>
<dbReference type="Pfam" id="PF04542">
    <property type="entry name" value="Sigma70_r2"/>
    <property type="match status" value="1"/>
</dbReference>
<evidence type="ECO:0000313" key="8">
    <source>
        <dbReference type="Proteomes" id="UP000319576"/>
    </source>
</evidence>
<dbReference type="SUPFAM" id="SSF88946">
    <property type="entry name" value="Sigma2 domain of RNA polymerase sigma factors"/>
    <property type="match status" value="1"/>
</dbReference>
<protein>
    <submittedName>
        <fullName evidence="7">ECF RNA polymerase sigma-E factor</fullName>
    </submittedName>
</protein>
<dbReference type="RefSeq" id="WP_145243769.1">
    <property type="nucleotide sequence ID" value="NZ_CP036273.1"/>
</dbReference>
<keyword evidence="8" id="KW-1185">Reference proteome</keyword>
<dbReference type="InterPro" id="IPR007627">
    <property type="entry name" value="RNA_pol_sigma70_r2"/>
</dbReference>
<keyword evidence="5" id="KW-0804">Transcription</keyword>
<keyword evidence="4" id="KW-0238">DNA-binding</keyword>
<dbReference type="EMBL" id="CP036273">
    <property type="protein sequence ID" value="QDU23532.1"/>
    <property type="molecule type" value="Genomic_DNA"/>
</dbReference>
<evidence type="ECO:0000256" key="4">
    <source>
        <dbReference type="ARBA" id="ARBA00023125"/>
    </source>
</evidence>
<organism evidence="7 8">
    <name type="scientific">Urbifossiella limnaea</name>
    <dbReference type="NCBI Taxonomy" id="2528023"/>
    <lineage>
        <taxon>Bacteria</taxon>
        <taxon>Pseudomonadati</taxon>
        <taxon>Planctomycetota</taxon>
        <taxon>Planctomycetia</taxon>
        <taxon>Gemmatales</taxon>
        <taxon>Gemmataceae</taxon>
        <taxon>Urbifossiella</taxon>
    </lineage>
</organism>
<evidence type="ECO:0000256" key="3">
    <source>
        <dbReference type="ARBA" id="ARBA00023082"/>
    </source>
</evidence>
<dbReference type="InterPro" id="IPR013324">
    <property type="entry name" value="RNA_pol_sigma_r3/r4-like"/>
</dbReference>
<evidence type="ECO:0000256" key="2">
    <source>
        <dbReference type="ARBA" id="ARBA00023015"/>
    </source>
</evidence>
<dbReference type="SUPFAM" id="SSF88659">
    <property type="entry name" value="Sigma3 and sigma4 domains of RNA polymerase sigma factors"/>
    <property type="match status" value="1"/>
</dbReference>
<dbReference type="Gene3D" id="1.10.1740.10">
    <property type="match status" value="1"/>
</dbReference>
<dbReference type="GO" id="GO:0016987">
    <property type="term" value="F:sigma factor activity"/>
    <property type="evidence" value="ECO:0007669"/>
    <property type="project" value="UniProtKB-KW"/>
</dbReference>
<dbReference type="AlphaFoldDB" id="A0A517Y194"/>
<dbReference type="Proteomes" id="UP000319576">
    <property type="component" value="Chromosome"/>
</dbReference>
<dbReference type="GO" id="GO:0003677">
    <property type="term" value="F:DNA binding"/>
    <property type="evidence" value="ECO:0007669"/>
    <property type="project" value="UniProtKB-KW"/>
</dbReference>
<sequence>METSLPWLGRLTAAPSDADWRRLVGDYGPLFAGWLARAGVPPADRDDLAQEALVVVVREVNGFEHRGPGSFRGWLRRVVANRARTYFRARRDAAPAVDLDALACDDTALSRLWDREHDQFVVGRALRAVEHDFAAATWRAFVLQAIDGRPAAEAAAATGLSLNAVILAKSRVLKRLRAELRGLVD</sequence>
<evidence type="ECO:0000256" key="5">
    <source>
        <dbReference type="ARBA" id="ARBA00023163"/>
    </source>
</evidence>
<dbReference type="OrthoDB" id="258490at2"/>
<reference evidence="7 8" key="1">
    <citation type="submission" date="2019-02" db="EMBL/GenBank/DDBJ databases">
        <title>Deep-cultivation of Planctomycetes and their phenomic and genomic characterization uncovers novel biology.</title>
        <authorList>
            <person name="Wiegand S."/>
            <person name="Jogler M."/>
            <person name="Boedeker C."/>
            <person name="Pinto D."/>
            <person name="Vollmers J."/>
            <person name="Rivas-Marin E."/>
            <person name="Kohn T."/>
            <person name="Peeters S.H."/>
            <person name="Heuer A."/>
            <person name="Rast P."/>
            <person name="Oberbeckmann S."/>
            <person name="Bunk B."/>
            <person name="Jeske O."/>
            <person name="Meyerdierks A."/>
            <person name="Storesund J.E."/>
            <person name="Kallscheuer N."/>
            <person name="Luecker S."/>
            <person name="Lage O.M."/>
            <person name="Pohl T."/>
            <person name="Merkel B.J."/>
            <person name="Hornburger P."/>
            <person name="Mueller R.-W."/>
            <person name="Bruemmer F."/>
            <person name="Labrenz M."/>
            <person name="Spormann A.M."/>
            <person name="Op den Camp H."/>
            <person name="Overmann J."/>
            <person name="Amann R."/>
            <person name="Jetten M.S.M."/>
            <person name="Mascher T."/>
            <person name="Medema M.H."/>
            <person name="Devos D.P."/>
            <person name="Kaster A.-K."/>
            <person name="Ovreas L."/>
            <person name="Rohde M."/>
            <person name="Galperin M.Y."/>
            <person name="Jogler C."/>
        </authorList>
    </citation>
    <scope>NUCLEOTIDE SEQUENCE [LARGE SCALE GENOMIC DNA]</scope>
    <source>
        <strain evidence="7 8">ETA_A1</strain>
    </source>
</reference>
<dbReference type="InterPro" id="IPR039425">
    <property type="entry name" value="RNA_pol_sigma-70-like"/>
</dbReference>
<name>A0A517Y194_9BACT</name>
<evidence type="ECO:0000313" key="7">
    <source>
        <dbReference type="EMBL" id="QDU23532.1"/>
    </source>
</evidence>
<comment type="similarity">
    <text evidence="1">Belongs to the sigma-70 factor family. ECF subfamily.</text>
</comment>
<accession>A0A517Y194</accession>
<evidence type="ECO:0000256" key="1">
    <source>
        <dbReference type="ARBA" id="ARBA00010641"/>
    </source>
</evidence>
<dbReference type="KEGG" id="uli:ETAA1_55320"/>
<evidence type="ECO:0000259" key="6">
    <source>
        <dbReference type="Pfam" id="PF04542"/>
    </source>
</evidence>
<keyword evidence="2" id="KW-0805">Transcription regulation</keyword>